<evidence type="ECO:0000313" key="1">
    <source>
        <dbReference type="EMBL" id="CAG8505031.1"/>
    </source>
</evidence>
<keyword evidence="2" id="KW-1185">Reference proteome</keyword>
<feature type="non-terminal residue" evidence="1">
    <location>
        <position position="1"/>
    </location>
</feature>
<gene>
    <name evidence="1" type="ORF">DHETER_LOCUS3184</name>
</gene>
<accession>A0ACA9L0W9</accession>
<protein>
    <submittedName>
        <fullName evidence="1">6253_t:CDS:1</fullName>
    </submittedName>
</protein>
<proteinExistence type="predicted"/>
<name>A0ACA9L0W9_9GLOM</name>
<organism evidence="1 2">
    <name type="scientific">Dentiscutata heterogama</name>
    <dbReference type="NCBI Taxonomy" id="1316150"/>
    <lineage>
        <taxon>Eukaryota</taxon>
        <taxon>Fungi</taxon>
        <taxon>Fungi incertae sedis</taxon>
        <taxon>Mucoromycota</taxon>
        <taxon>Glomeromycotina</taxon>
        <taxon>Glomeromycetes</taxon>
        <taxon>Diversisporales</taxon>
        <taxon>Gigasporaceae</taxon>
        <taxon>Dentiscutata</taxon>
    </lineage>
</organism>
<comment type="caution">
    <text evidence="1">The sequence shown here is derived from an EMBL/GenBank/DDBJ whole genome shotgun (WGS) entry which is preliminary data.</text>
</comment>
<sequence>MDLSVEEKLKIASSFLLDSPPGEVSEVYSGKFWFCVLIPDVSVLLNNNSVFQEGLLDALRQYNIEQYVTVTFPEQESKVILSKYGQLENDRFFDPKSHKTFKVDHMSQDVIEVEPEPQTPDETTEPLRSAVETAISEYVADHYPKGASATYSTGETITIAIVDEKFNPKNLWNGRWRSTWVISPGSGEIKGTIKINVHYYEDGNVQLNSTKEIEITSSPVNSEDLAASAAAYSKSICKAENEFQNALNESYVELSENTFKGLRRALPLTRHKIDWDKILFCLRCSLAKACLKDFFSSRRFCMRKSRLNTDSKIDSDKTNGLTFLSAFTLAFLCLFSSFDSVFDL</sequence>
<feature type="non-terminal residue" evidence="1">
    <location>
        <position position="344"/>
    </location>
</feature>
<evidence type="ECO:0000313" key="2">
    <source>
        <dbReference type="Proteomes" id="UP000789702"/>
    </source>
</evidence>
<reference evidence="1" key="1">
    <citation type="submission" date="2021-06" db="EMBL/GenBank/DDBJ databases">
        <authorList>
            <person name="Kallberg Y."/>
            <person name="Tangrot J."/>
            <person name="Rosling A."/>
        </authorList>
    </citation>
    <scope>NUCLEOTIDE SEQUENCE</scope>
    <source>
        <strain evidence="1">IL203A</strain>
    </source>
</reference>
<dbReference type="Proteomes" id="UP000789702">
    <property type="component" value="Unassembled WGS sequence"/>
</dbReference>
<dbReference type="EMBL" id="CAJVPU010002658">
    <property type="protein sequence ID" value="CAG8505031.1"/>
    <property type="molecule type" value="Genomic_DNA"/>
</dbReference>